<dbReference type="HOGENOM" id="CLU_2419350_0_0_1"/>
<evidence type="ECO:0000256" key="1">
    <source>
        <dbReference type="SAM" id="MobiDB-lite"/>
    </source>
</evidence>
<dbReference type="PANTHER" id="PTHR22093:SF0">
    <property type="entry name" value="LEUKOCYTE RECEPTOR CLUSTER MEMBER 1"/>
    <property type="match status" value="1"/>
</dbReference>
<protein>
    <submittedName>
        <fullName evidence="2">Uncharacterized protein</fullName>
    </submittedName>
</protein>
<dbReference type="PANTHER" id="PTHR22093">
    <property type="entry name" value="LEUKOCYTE RECEPTOR CLUSTER LRC MEMBER 1"/>
    <property type="match status" value="1"/>
</dbReference>
<reference evidence="2" key="2">
    <citation type="submission" date="2015-06" db="UniProtKB">
        <authorList>
            <consortium name="EnsemblMetazoa"/>
        </authorList>
    </citation>
    <scope>IDENTIFICATION</scope>
</reference>
<dbReference type="AlphaFoldDB" id="T1GY04"/>
<keyword evidence="3" id="KW-1185">Reference proteome</keyword>
<dbReference type="EMBL" id="CAQQ02014293">
    <property type="status" value="NOT_ANNOTATED_CDS"/>
    <property type="molecule type" value="Genomic_DNA"/>
</dbReference>
<evidence type="ECO:0000313" key="2">
    <source>
        <dbReference type="EnsemblMetazoa" id="MESCA008719-PA"/>
    </source>
</evidence>
<dbReference type="EnsemblMetazoa" id="MESCA008719-RA">
    <property type="protein sequence ID" value="MESCA008719-PA"/>
    <property type="gene ID" value="MESCA008719"/>
</dbReference>
<sequence>YKNFQNKGNEEHAKEQKEEKEKYEKQIGYLTYLGQDTNEALRLKSWYEVAPKRDQDEGPHSKSQIIEKDSKAKYLLDPLTLIHAVCPPEKLF</sequence>
<dbReference type="InterPro" id="IPR039875">
    <property type="entry name" value="LENG1-like"/>
</dbReference>
<reference evidence="3" key="1">
    <citation type="submission" date="2013-02" db="EMBL/GenBank/DDBJ databases">
        <authorList>
            <person name="Hughes D."/>
        </authorList>
    </citation>
    <scope>NUCLEOTIDE SEQUENCE</scope>
    <source>
        <strain>Durham</strain>
        <strain evidence="3">NC isolate 2 -- Noor lab</strain>
    </source>
</reference>
<dbReference type="Proteomes" id="UP000015102">
    <property type="component" value="Unassembled WGS sequence"/>
</dbReference>
<evidence type="ECO:0000313" key="3">
    <source>
        <dbReference type="Proteomes" id="UP000015102"/>
    </source>
</evidence>
<accession>T1GY04</accession>
<dbReference type="STRING" id="36166.T1GY04"/>
<proteinExistence type="predicted"/>
<organism evidence="2 3">
    <name type="scientific">Megaselia scalaris</name>
    <name type="common">Humpbacked fly</name>
    <name type="synonym">Phora scalaris</name>
    <dbReference type="NCBI Taxonomy" id="36166"/>
    <lineage>
        <taxon>Eukaryota</taxon>
        <taxon>Metazoa</taxon>
        <taxon>Ecdysozoa</taxon>
        <taxon>Arthropoda</taxon>
        <taxon>Hexapoda</taxon>
        <taxon>Insecta</taxon>
        <taxon>Pterygota</taxon>
        <taxon>Neoptera</taxon>
        <taxon>Endopterygota</taxon>
        <taxon>Diptera</taxon>
        <taxon>Brachycera</taxon>
        <taxon>Muscomorpha</taxon>
        <taxon>Platypezoidea</taxon>
        <taxon>Phoridae</taxon>
        <taxon>Megaseliini</taxon>
        <taxon>Megaselia</taxon>
    </lineage>
</organism>
<feature type="compositionally biased region" description="Basic and acidic residues" evidence="1">
    <location>
        <begin position="8"/>
        <end position="20"/>
    </location>
</feature>
<feature type="region of interest" description="Disordered" evidence="1">
    <location>
        <begin position="1"/>
        <end position="20"/>
    </location>
</feature>
<name>T1GY04_MEGSC</name>